<evidence type="ECO:0000313" key="2">
    <source>
        <dbReference type="Proteomes" id="UP001253545"/>
    </source>
</evidence>
<protein>
    <submittedName>
        <fullName evidence="1">Uncharacterized protein</fullName>
    </submittedName>
</protein>
<name>A0ABU2ZNS6_9ALTE</name>
<comment type="caution">
    <text evidence="1">The sequence shown here is derived from an EMBL/GenBank/DDBJ whole genome shotgun (WGS) entry which is preliminary data.</text>
</comment>
<evidence type="ECO:0000313" key="1">
    <source>
        <dbReference type="EMBL" id="MDT0594050.1"/>
    </source>
</evidence>
<sequence length="154" mass="17043">MQDTATQAMTEVALGLSMAFFALLILALISVTLPASTEAEDKPIAEYAVKQKISISTEEDKNNKAEVSHSSHEIKQKVLLFWKGQFYDLALNEISVDNYISNFSSKDQVKEVIVAVNPALALNELLAIQKMFDGVPVQITMLSAQWQSTLSTQY</sequence>
<dbReference type="Proteomes" id="UP001253545">
    <property type="component" value="Unassembled WGS sequence"/>
</dbReference>
<dbReference type="RefSeq" id="WP_311367538.1">
    <property type="nucleotide sequence ID" value="NZ_JAVRHX010000001.1"/>
</dbReference>
<keyword evidence="2" id="KW-1185">Reference proteome</keyword>
<organism evidence="1 2">
    <name type="scientific">Glaciecola petra</name>
    <dbReference type="NCBI Taxonomy" id="3075602"/>
    <lineage>
        <taxon>Bacteria</taxon>
        <taxon>Pseudomonadati</taxon>
        <taxon>Pseudomonadota</taxon>
        <taxon>Gammaproteobacteria</taxon>
        <taxon>Alteromonadales</taxon>
        <taxon>Alteromonadaceae</taxon>
        <taxon>Glaciecola</taxon>
    </lineage>
</organism>
<dbReference type="EMBL" id="JAVRHX010000001">
    <property type="protein sequence ID" value="MDT0594050.1"/>
    <property type="molecule type" value="Genomic_DNA"/>
</dbReference>
<accession>A0ABU2ZNS6</accession>
<proteinExistence type="predicted"/>
<reference evidence="1 2" key="1">
    <citation type="submission" date="2023-09" db="EMBL/GenBank/DDBJ databases">
        <authorList>
            <person name="Rey-Velasco X."/>
        </authorList>
    </citation>
    <scope>NUCLEOTIDE SEQUENCE [LARGE SCALE GENOMIC DNA]</scope>
    <source>
        <strain evidence="1 2">P117</strain>
    </source>
</reference>
<gene>
    <name evidence="1" type="ORF">RM552_04255</name>
</gene>